<accession>A0ABV3T0H4</accession>
<proteinExistence type="predicted"/>
<evidence type="ECO:0000313" key="2">
    <source>
        <dbReference type="EMBL" id="MEX0428623.1"/>
    </source>
</evidence>
<dbReference type="RefSeq" id="WP_367994594.1">
    <property type="nucleotide sequence ID" value="NZ_JBFPJR010000023.1"/>
</dbReference>
<dbReference type="EMBL" id="JBFPJR010000023">
    <property type="protein sequence ID" value="MEX0428623.1"/>
    <property type="molecule type" value="Genomic_DNA"/>
</dbReference>
<organism evidence="2 3">
    <name type="scientific">Nocardioides eburneus</name>
    <dbReference type="NCBI Taxonomy" id="3231482"/>
    <lineage>
        <taxon>Bacteria</taxon>
        <taxon>Bacillati</taxon>
        <taxon>Actinomycetota</taxon>
        <taxon>Actinomycetes</taxon>
        <taxon>Propionibacteriales</taxon>
        <taxon>Nocardioidaceae</taxon>
        <taxon>Nocardioides</taxon>
    </lineage>
</organism>
<name>A0ABV3T0H4_9ACTN</name>
<dbReference type="Proteomes" id="UP001556631">
    <property type="component" value="Unassembled WGS sequence"/>
</dbReference>
<protein>
    <submittedName>
        <fullName evidence="2">Uncharacterized protein</fullName>
    </submittedName>
</protein>
<keyword evidence="3" id="KW-1185">Reference proteome</keyword>
<evidence type="ECO:0000256" key="1">
    <source>
        <dbReference type="SAM" id="MobiDB-lite"/>
    </source>
</evidence>
<reference evidence="2 3" key="1">
    <citation type="submission" date="2024-07" db="EMBL/GenBank/DDBJ databases">
        <authorList>
            <person name="Lee S."/>
            <person name="Kang M."/>
        </authorList>
    </citation>
    <scope>NUCLEOTIDE SEQUENCE [LARGE SCALE GENOMIC DNA]</scope>
    <source>
        <strain evidence="2 3">DS6</strain>
    </source>
</reference>
<gene>
    <name evidence="2" type="ORF">AB3X52_13410</name>
</gene>
<evidence type="ECO:0000313" key="3">
    <source>
        <dbReference type="Proteomes" id="UP001556631"/>
    </source>
</evidence>
<feature type="region of interest" description="Disordered" evidence="1">
    <location>
        <begin position="19"/>
        <end position="45"/>
    </location>
</feature>
<comment type="caution">
    <text evidence="2">The sequence shown here is derived from an EMBL/GenBank/DDBJ whole genome shotgun (WGS) entry which is preliminary data.</text>
</comment>
<sequence length="348" mass="37953">MTQPTIDHSETLPLAQAARAQRLQNTSGRRRARRRNPAASGSPASAAIHGAACGFAARESPEYGHLLLAKMIQQTLEPHKHLPQVARALDLGVTPILDNEEGRRVRAELGAQLLYFSDRPRKYFGVRFVIDGIPFQYGLLSGAKSNAVNGDNNWVDSIIDMVETYTPAELCIGPASRLARLKRFFSKLEHHLAQTRTLVRTAEIPSGLDLAFPVGPPGGGMRGWPAANDVATVKQSSAAGSHSGRLAFGQFLPFPEHLAVLLMNPIPMWATSTRSYRRSREEPIVVSALRGARWMTFGWGLLIGHNGVSTWPPVGTFSWPRACAGLDRAQQSSGVKPQGDLGFHLFRA</sequence>